<evidence type="ECO:0000256" key="2">
    <source>
        <dbReference type="ARBA" id="ARBA00022806"/>
    </source>
</evidence>
<protein>
    <submittedName>
        <fullName evidence="5">Ovule protein</fullName>
    </submittedName>
</protein>
<keyword evidence="1" id="KW-0378">Hydrolase</keyword>
<dbReference type="EMBL" id="UZAK01038636">
    <property type="protein sequence ID" value="VDP61530.1"/>
    <property type="molecule type" value="Genomic_DNA"/>
</dbReference>
<reference evidence="3 4" key="2">
    <citation type="submission" date="2018-11" db="EMBL/GenBank/DDBJ databases">
        <authorList>
            <consortium name="Pathogen Informatics"/>
        </authorList>
    </citation>
    <scope>NUCLEOTIDE SEQUENCE [LARGE SCALE GENOMIC DNA]</scope>
    <source>
        <strain evidence="3">Dakar</strain>
        <strain evidence="4">Dakar, Senegal</strain>
    </source>
</reference>
<dbReference type="InterPro" id="IPR027417">
    <property type="entry name" value="P-loop_NTPase"/>
</dbReference>
<proteinExistence type="predicted"/>
<dbReference type="AlphaFoldDB" id="A0A183KMZ0"/>
<dbReference type="SUPFAM" id="SSF52540">
    <property type="entry name" value="P-loop containing nucleoside triphosphate hydrolases"/>
    <property type="match status" value="1"/>
</dbReference>
<name>A0A183KMZ0_9TREM</name>
<evidence type="ECO:0000313" key="4">
    <source>
        <dbReference type="Proteomes" id="UP000279833"/>
    </source>
</evidence>
<keyword evidence="4" id="KW-1185">Reference proteome</keyword>
<evidence type="ECO:0000313" key="5">
    <source>
        <dbReference type="WBParaSite" id="SCUD_0001641901-mRNA-1"/>
    </source>
</evidence>
<dbReference type="GO" id="GO:0004386">
    <property type="term" value="F:helicase activity"/>
    <property type="evidence" value="ECO:0007669"/>
    <property type="project" value="UniProtKB-KW"/>
</dbReference>
<dbReference type="GO" id="GO:0016787">
    <property type="term" value="F:hydrolase activity"/>
    <property type="evidence" value="ECO:0007669"/>
    <property type="project" value="UniProtKB-KW"/>
</dbReference>
<gene>
    <name evidence="3" type="ORF">SCUD_LOCUS16416</name>
</gene>
<dbReference type="WBParaSite" id="SCUD_0001641901-mRNA-1">
    <property type="protein sequence ID" value="SCUD_0001641901-mRNA-1"/>
    <property type="gene ID" value="SCUD_0001641901"/>
</dbReference>
<dbReference type="Gene3D" id="3.40.50.300">
    <property type="entry name" value="P-loop containing nucleotide triphosphate hydrolases"/>
    <property type="match status" value="1"/>
</dbReference>
<evidence type="ECO:0000313" key="3">
    <source>
        <dbReference type="EMBL" id="VDP61530.1"/>
    </source>
</evidence>
<organism evidence="5">
    <name type="scientific">Schistosoma curassoni</name>
    <dbReference type="NCBI Taxonomy" id="6186"/>
    <lineage>
        <taxon>Eukaryota</taxon>
        <taxon>Metazoa</taxon>
        <taxon>Spiralia</taxon>
        <taxon>Lophotrochozoa</taxon>
        <taxon>Platyhelminthes</taxon>
        <taxon>Trematoda</taxon>
        <taxon>Digenea</taxon>
        <taxon>Strigeidida</taxon>
        <taxon>Schistosomatoidea</taxon>
        <taxon>Schistosomatidae</taxon>
        <taxon>Schistosoma</taxon>
    </lineage>
</organism>
<keyword evidence="2" id="KW-0347">Helicase</keyword>
<dbReference type="GO" id="GO:0003723">
    <property type="term" value="F:RNA binding"/>
    <property type="evidence" value="ECO:0007669"/>
    <property type="project" value="TreeGrafter"/>
</dbReference>
<sequence length="294" mass="32998">MEPVKAYAEETKRWIILPLHGALSASHQEKVFHVASNCVRKCILSTNITETSLTIDGIRKYLEQFLAVFHDADNDLVMAISEARPVEGSNPFIPEAKCNIGKLSDLQQDNIVVNAHEVVTIPNDQETDLVDEAQIPELNEALVALSNSENKLQLAQNHGSCDINRESCVNPYPENNWSRMMSPFVPNDAQNHWETEIYIEPTYPISHDNVPGIGSHNNAHNFGEIYKNEKDMSAEPSYDKKSNPILLDVDFPSVMVFANETRNEFEESVSEEPNPDYLKSNDHLAISSGFSIQC</sequence>
<evidence type="ECO:0000256" key="1">
    <source>
        <dbReference type="ARBA" id="ARBA00022801"/>
    </source>
</evidence>
<dbReference type="PANTHER" id="PTHR18934">
    <property type="entry name" value="ATP-DEPENDENT RNA HELICASE"/>
    <property type="match status" value="1"/>
</dbReference>
<keyword evidence="2" id="KW-0547">Nucleotide-binding</keyword>
<accession>A0A183KMZ0</accession>
<dbReference type="Proteomes" id="UP000279833">
    <property type="component" value="Unassembled WGS sequence"/>
</dbReference>
<dbReference type="PANTHER" id="PTHR18934:SF221">
    <property type="entry name" value="ATP-DEPENDENT RNA HELICASE DHX34-RELATED"/>
    <property type="match status" value="1"/>
</dbReference>
<dbReference type="STRING" id="6186.A0A183KMZ0"/>
<keyword evidence="2" id="KW-0067">ATP-binding</keyword>
<reference evidence="5" key="1">
    <citation type="submission" date="2016-06" db="UniProtKB">
        <authorList>
            <consortium name="WormBaseParasite"/>
        </authorList>
    </citation>
    <scope>IDENTIFICATION</scope>
</reference>